<feature type="region of interest" description="Disordered" evidence="1">
    <location>
        <begin position="1"/>
        <end position="23"/>
    </location>
</feature>
<protein>
    <recommendedName>
        <fullName evidence="4">PE domain-containing protein</fullName>
    </recommendedName>
</protein>
<dbReference type="RefSeq" id="WP_162788679.1">
    <property type="nucleotide sequence ID" value="NZ_CP015163.1"/>
</dbReference>
<dbReference type="EMBL" id="CP015163">
    <property type="protein sequence ID" value="AXB46705.1"/>
    <property type="molecule type" value="Genomic_DNA"/>
</dbReference>
<gene>
    <name evidence="2" type="ORF">A4R43_33220</name>
</gene>
<proteinExistence type="predicted"/>
<dbReference type="KEGG" id="aab:A4R43_33220"/>
<organism evidence="2 3">
    <name type="scientific">Amycolatopsis albispora</name>
    <dbReference type="NCBI Taxonomy" id="1804986"/>
    <lineage>
        <taxon>Bacteria</taxon>
        <taxon>Bacillati</taxon>
        <taxon>Actinomycetota</taxon>
        <taxon>Actinomycetes</taxon>
        <taxon>Pseudonocardiales</taxon>
        <taxon>Pseudonocardiaceae</taxon>
        <taxon>Amycolatopsis</taxon>
    </lineage>
</organism>
<evidence type="ECO:0008006" key="4">
    <source>
        <dbReference type="Google" id="ProtNLM"/>
    </source>
</evidence>
<name>A0A344LF81_9PSEU</name>
<evidence type="ECO:0000313" key="3">
    <source>
        <dbReference type="Proteomes" id="UP000250434"/>
    </source>
</evidence>
<reference evidence="2 3" key="1">
    <citation type="submission" date="2016-04" db="EMBL/GenBank/DDBJ databases">
        <title>Complete genome sequence and analysis of deep-sea sediment isolate, Amycolatopsis sp. WP1.</title>
        <authorList>
            <person name="Wang H."/>
            <person name="Chen S."/>
            <person name="Wu Q."/>
        </authorList>
    </citation>
    <scope>NUCLEOTIDE SEQUENCE [LARGE SCALE GENOMIC DNA]</scope>
    <source>
        <strain evidence="2 3">WP1</strain>
    </source>
</reference>
<dbReference type="AlphaFoldDB" id="A0A344LF81"/>
<evidence type="ECO:0000313" key="2">
    <source>
        <dbReference type="EMBL" id="AXB46705.1"/>
    </source>
</evidence>
<accession>A0A344LF81</accession>
<keyword evidence="3" id="KW-1185">Reference proteome</keyword>
<sequence>MTTPDQSPQYTPPPRGGGGGSWLDEISAWAAAAGEAAAAPAGGYSFEPDELISIAREWDDLAAGYERDIRYADQLCTVEGPGAEYASGDNAQLVRQSGQTLRSTLQERIDYCHAQAKKFRAAAGHYAEAEADAGAEIGKQGGSL</sequence>
<evidence type="ECO:0000256" key="1">
    <source>
        <dbReference type="SAM" id="MobiDB-lite"/>
    </source>
</evidence>
<dbReference type="Proteomes" id="UP000250434">
    <property type="component" value="Chromosome"/>
</dbReference>